<feature type="non-terminal residue" evidence="1">
    <location>
        <position position="1"/>
    </location>
</feature>
<dbReference type="EMBL" id="ML977731">
    <property type="protein sequence ID" value="KAF1993097.1"/>
    <property type="molecule type" value="Genomic_DNA"/>
</dbReference>
<name>A0A6A5VW51_9PLEO</name>
<gene>
    <name evidence="1" type="ORF">P154DRAFT_451168</name>
</gene>
<dbReference type="AlphaFoldDB" id="A0A6A5VW51"/>
<keyword evidence="2" id="KW-1185">Reference proteome</keyword>
<evidence type="ECO:0000313" key="2">
    <source>
        <dbReference type="Proteomes" id="UP000799779"/>
    </source>
</evidence>
<proteinExistence type="predicted"/>
<reference evidence="1" key="1">
    <citation type="journal article" date="2020" name="Stud. Mycol.">
        <title>101 Dothideomycetes genomes: a test case for predicting lifestyles and emergence of pathogens.</title>
        <authorList>
            <person name="Haridas S."/>
            <person name="Albert R."/>
            <person name="Binder M."/>
            <person name="Bloem J."/>
            <person name="Labutti K."/>
            <person name="Salamov A."/>
            <person name="Andreopoulos B."/>
            <person name="Baker S."/>
            <person name="Barry K."/>
            <person name="Bills G."/>
            <person name="Bluhm B."/>
            <person name="Cannon C."/>
            <person name="Castanera R."/>
            <person name="Culley D."/>
            <person name="Daum C."/>
            <person name="Ezra D."/>
            <person name="Gonzalez J."/>
            <person name="Henrissat B."/>
            <person name="Kuo A."/>
            <person name="Liang C."/>
            <person name="Lipzen A."/>
            <person name="Lutzoni F."/>
            <person name="Magnuson J."/>
            <person name="Mondo S."/>
            <person name="Nolan M."/>
            <person name="Ohm R."/>
            <person name="Pangilinan J."/>
            <person name="Park H.-J."/>
            <person name="Ramirez L."/>
            <person name="Alfaro M."/>
            <person name="Sun H."/>
            <person name="Tritt A."/>
            <person name="Yoshinaga Y."/>
            <person name="Zwiers L.-H."/>
            <person name="Turgeon B."/>
            <person name="Goodwin S."/>
            <person name="Spatafora J."/>
            <person name="Crous P."/>
            <person name="Grigoriev I."/>
        </authorList>
    </citation>
    <scope>NUCLEOTIDE SEQUENCE</scope>
    <source>
        <strain evidence="1">CBS 123094</strain>
    </source>
</reference>
<accession>A0A6A5VW51</accession>
<organism evidence="1 2">
    <name type="scientific">Amniculicola lignicola CBS 123094</name>
    <dbReference type="NCBI Taxonomy" id="1392246"/>
    <lineage>
        <taxon>Eukaryota</taxon>
        <taxon>Fungi</taxon>
        <taxon>Dikarya</taxon>
        <taxon>Ascomycota</taxon>
        <taxon>Pezizomycotina</taxon>
        <taxon>Dothideomycetes</taxon>
        <taxon>Pleosporomycetidae</taxon>
        <taxon>Pleosporales</taxon>
        <taxon>Amniculicolaceae</taxon>
        <taxon>Amniculicola</taxon>
    </lineage>
</organism>
<protein>
    <submittedName>
        <fullName evidence="1">Uncharacterized protein</fullName>
    </submittedName>
</protein>
<evidence type="ECO:0000313" key="1">
    <source>
        <dbReference type="EMBL" id="KAF1993097.1"/>
    </source>
</evidence>
<dbReference type="Proteomes" id="UP000799779">
    <property type="component" value="Unassembled WGS sequence"/>
</dbReference>
<sequence length="55" mass="6779">PKKVEYITARKLVIIYSINSKRVLKEYFKDNYYNVEFQVYNYLSSHLYIARYLGY</sequence>